<dbReference type="InterPro" id="IPR017452">
    <property type="entry name" value="GPCR_Rhodpsn_7TM"/>
</dbReference>
<dbReference type="GO" id="GO:0016020">
    <property type="term" value="C:membrane"/>
    <property type="evidence" value="ECO:0007669"/>
    <property type="project" value="UniProtKB-SubCell"/>
</dbReference>
<feature type="compositionally biased region" description="Low complexity" evidence="5">
    <location>
        <begin position="199"/>
        <end position="210"/>
    </location>
</feature>
<feature type="transmembrane region" description="Helical" evidence="6">
    <location>
        <begin position="94"/>
        <end position="123"/>
    </location>
</feature>
<proteinExistence type="predicted"/>
<keyword evidence="4 6" id="KW-0472">Membrane</keyword>
<feature type="region of interest" description="Disordered" evidence="5">
    <location>
        <begin position="139"/>
        <end position="210"/>
    </location>
</feature>
<accession>A0A3S1BQU5</accession>
<reference evidence="8 9" key="1">
    <citation type="submission" date="2019-01" db="EMBL/GenBank/DDBJ databases">
        <title>A draft genome assembly of the solar-powered sea slug Elysia chlorotica.</title>
        <authorList>
            <person name="Cai H."/>
            <person name="Li Q."/>
            <person name="Fang X."/>
            <person name="Li J."/>
            <person name="Curtis N.E."/>
            <person name="Altenburger A."/>
            <person name="Shibata T."/>
            <person name="Feng M."/>
            <person name="Maeda T."/>
            <person name="Schwartz J.A."/>
            <person name="Shigenobu S."/>
            <person name="Lundholm N."/>
            <person name="Nishiyama T."/>
            <person name="Yang H."/>
            <person name="Hasebe M."/>
            <person name="Li S."/>
            <person name="Pierce S.K."/>
            <person name="Wang J."/>
        </authorList>
    </citation>
    <scope>NUCLEOTIDE SEQUENCE [LARGE SCALE GENOMIC DNA]</scope>
    <source>
        <strain evidence="8">EC2010</strain>
        <tissue evidence="8">Whole organism of an adult</tissue>
    </source>
</reference>
<evidence type="ECO:0000259" key="7">
    <source>
        <dbReference type="PROSITE" id="PS50262"/>
    </source>
</evidence>
<evidence type="ECO:0000256" key="1">
    <source>
        <dbReference type="ARBA" id="ARBA00004370"/>
    </source>
</evidence>
<evidence type="ECO:0000313" key="9">
    <source>
        <dbReference type="Proteomes" id="UP000271974"/>
    </source>
</evidence>
<feature type="non-terminal residue" evidence="8">
    <location>
        <position position="1"/>
    </location>
</feature>
<evidence type="ECO:0000313" key="8">
    <source>
        <dbReference type="EMBL" id="RUS86517.1"/>
    </source>
</evidence>
<feature type="transmembrane region" description="Helical" evidence="6">
    <location>
        <begin position="219"/>
        <end position="239"/>
    </location>
</feature>
<feature type="transmembrane region" description="Helical" evidence="6">
    <location>
        <begin position="259"/>
        <end position="276"/>
    </location>
</feature>
<dbReference type="PANTHER" id="PTHR46641:SF25">
    <property type="entry name" value="CNMAMIDE RECEPTOR-RELATED"/>
    <property type="match status" value="1"/>
</dbReference>
<dbReference type="STRING" id="188477.A0A3S1BQU5"/>
<dbReference type="InterPro" id="IPR000276">
    <property type="entry name" value="GPCR_Rhodpsn"/>
</dbReference>
<keyword evidence="3 6" id="KW-1133">Transmembrane helix</keyword>
<name>A0A3S1BQU5_ELYCH</name>
<evidence type="ECO:0000256" key="4">
    <source>
        <dbReference type="ARBA" id="ARBA00023136"/>
    </source>
</evidence>
<dbReference type="InterPro" id="IPR052954">
    <property type="entry name" value="GPCR-Ligand_Int"/>
</dbReference>
<dbReference type="OrthoDB" id="9990906at2759"/>
<dbReference type="Gene3D" id="1.20.1070.10">
    <property type="entry name" value="Rhodopsin 7-helix transmembrane proteins"/>
    <property type="match status" value="1"/>
</dbReference>
<feature type="compositionally biased region" description="Low complexity" evidence="5">
    <location>
        <begin position="139"/>
        <end position="150"/>
    </location>
</feature>
<keyword evidence="9" id="KW-1185">Reference proteome</keyword>
<feature type="domain" description="G-protein coupled receptors family 1 profile" evidence="7">
    <location>
        <begin position="1"/>
        <end position="274"/>
    </location>
</feature>
<dbReference type="SUPFAM" id="SSF81321">
    <property type="entry name" value="Family A G protein-coupled receptor-like"/>
    <property type="match status" value="1"/>
</dbReference>
<dbReference type="GO" id="GO:0004930">
    <property type="term" value="F:G protein-coupled receptor activity"/>
    <property type="evidence" value="ECO:0007669"/>
    <property type="project" value="InterPro"/>
</dbReference>
<protein>
    <recommendedName>
        <fullName evidence="7">G-protein coupled receptors family 1 profile domain-containing protein</fullName>
    </recommendedName>
</protein>
<evidence type="ECO:0000256" key="3">
    <source>
        <dbReference type="ARBA" id="ARBA00022989"/>
    </source>
</evidence>
<comment type="caution">
    <text evidence="8">The sequence shown here is derived from an EMBL/GenBank/DDBJ whole genome shotgun (WGS) entry which is preliminary data.</text>
</comment>
<sequence length="309" mass="34663">FPRIHFWLSYACCDLSSWALILVSSARLASILRPMSRFVTNRRAYAAILLVCALALCSNLPIFFMYGNKHIASRGVTKHCVIAHSSYRYFIVYVWTWIVLFKFAVVPGTILLGLNIVLITHVYRSKRIIQDMQRGSFTNNGASAAGRSNSRGGGSGQGKSSADQSQHAVSARAAQKVNQKAKSHQHHNKNKKQKGGGKRSSSSMFPRSSARPKNLTRTLLVINSVFLLCNIPIVIYMTGKTYFFPGGYDDRQNLFNTCANFTMYTNNALNFLLYCLTGTRFRHQLRAMFVDVGSVVRGSIKRPLRRAYV</sequence>
<evidence type="ECO:0000256" key="6">
    <source>
        <dbReference type="SAM" id="Phobius"/>
    </source>
</evidence>
<evidence type="ECO:0000256" key="5">
    <source>
        <dbReference type="SAM" id="MobiDB-lite"/>
    </source>
</evidence>
<feature type="transmembrane region" description="Helical" evidence="6">
    <location>
        <begin position="44"/>
        <end position="66"/>
    </location>
</feature>
<organism evidence="8 9">
    <name type="scientific">Elysia chlorotica</name>
    <name type="common">Eastern emerald elysia</name>
    <name type="synonym">Sea slug</name>
    <dbReference type="NCBI Taxonomy" id="188477"/>
    <lineage>
        <taxon>Eukaryota</taxon>
        <taxon>Metazoa</taxon>
        <taxon>Spiralia</taxon>
        <taxon>Lophotrochozoa</taxon>
        <taxon>Mollusca</taxon>
        <taxon>Gastropoda</taxon>
        <taxon>Heterobranchia</taxon>
        <taxon>Euthyneura</taxon>
        <taxon>Panpulmonata</taxon>
        <taxon>Sacoglossa</taxon>
        <taxon>Placobranchoidea</taxon>
        <taxon>Plakobranchidae</taxon>
        <taxon>Elysia</taxon>
    </lineage>
</organism>
<comment type="subcellular location">
    <subcellularLocation>
        <location evidence="1">Membrane</location>
    </subcellularLocation>
</comment>
<dbReference type="Proteomes" id="UP000271974">
    <property type="component" value="Unassembled WGS sequence"/>
</dbReference>
<dbReference type="Pfam" id="PF00001">
    <property type="entry name" value="7tm_1"/>
    <property type="match status" value="1"/>
</dbReference>
<feature type="transmembrane region" description="Helical" evidence="6">
    <location>
        <begin position="6"/>
        <end position="23"/>
    </location>
</feature>
<evidence type="ECO:0000256" key="2">
    <source>
        <dbReference type="ARBA" id="ARBA00022692"/>
    </source>
</evidence>
<keyword evidence="2 6" id="KW-0812">Transmembrane</keyword>
<gene>
    <name evidence="8" type="ORF">EGW08_005709</name>
</gene>
<feature type="compositionally biased region" description="Basic residues" evidence="5">
    <location>
        <begin position="179"/>
        <end position="197"/>
    </location>
</feature>
<dbReference type="PANTHER" id="PTHR46641">
    <property type="entry name" value="FMRFAMIDE RECEPTOR-RELATED"/>
    <property type="match status" value="1"/>
</dbReference>
<dbReference type="AlphaFoldDB" id="A0A3S1BQU5"/>
<dbReference type="EMBL" id="RQTK01000136">
    <property type="protein sequence ID" value="RUS86517.1"/>
    <property type="molecule type" value="Genomic_DNA"/>
</dbReference>
<dbReference type="PROSITE" id="PS50262">
    <property type="entry name" value="G_PROTEIN_RECEP_F1_2"/>
    <property type="match status" value="1"/>
</dbReference>